<reference evidence="11 12" key="1">
    <citation type="submission" date="2020-04" db="EMBL/GenBank/DDBJ databases">
        <authorList>
            <person name="Zhang R."/>
            <person name="Schippers A."/>
        </authorList>
    </citation>
    <scope>NUCLEOTIDE SEQUENCE [LARGE SCALE GENOMIC DNA]</scope>
    <source>
        <strain evidence="11 12">DSM 109850</strain>
    </source>
</reference>
<dbReference type="PRINTS" id="PR00469">
    <property type="entry name" value="PNDRDTASEII"/>
</dbReference>
<evidence type="ECO:0000256" key="2">
    <source>
        <dbReference type="ARBA" id="ARBA00022630"/>
    </source>
</evidence>
<keyword evidence="7" id="KW-0520">NAD</keyword>
<keyword evidence="12" id="KW-1185">Reference proteome</keyword>
<dbReference type="AlphaFoldDB" id="A0A7Y0L751"/>
<dbReference type="InterPro" id="IPR036188">
    <property type="entry name" value="FAD/NAD-bd_sf"/>
</dbReference>
<dbReference type="GO" id="GO:0016174">
    <property type="term" value="F:NAD(P)H oxidase H2O2-forming activity"/>
    <property type="evidence" value="ECO:0007669"/>
    <property type="project" value="TreeGrafter"/>
</dbReference>
<dbReference type="PRINTS" id="PR00368">
    <property type="entry name" value="FADPNR"/>
</dbReference>
<evidence type="ECO:0000259" key="9">
    <source>
        <dbReference type="Pfam" id="PF07992"/>
    </source>
</evidence>
<dbReference type="InterPro" id="IPR023753">
    <property type="entry name" value="FAD/NAD-binding_dom"/>
</dbReference>
<comment type="caution">
    <text evidence="11">The sequence shown here is derived from an EMBL/GenBank/DDBJ whole genome shotgun (WGS) entry which is preliminary data.</text>
</comment>
<accession>A0A7Y0L751</accession>
<protein>
    <submittedName>
        <fullName evidence="11">FAD-dependent oxidoreductase</fullName>
    </submittedName>
</protein>
<dbReference type="SUPFAM" id="SSF55424">
    <property type="entry name" value="FAD/NAD-linked reductases, dimerisation (C-terminal) domain"/>
    <property type="match status" value="1"/>
</dbReference>
<comment type="cofactor">
    <cofactor evidence="1">
        <name>FAD</name>
        <dbReference type="ChEBI" id="CHEBI:57692"/>
    </cofactor>
</comment>
<dbReference type="GO" id="GO:0005737">
    <property type="term" value="C:cytoplasm"/>
    <property type="evidence" value="ECO:0007669"/>
    <property type="project" value="TreeGrafter"/>
</dbReference>
<dbReference type="PANTHER" id="PTHR43557:SF4">
    <property type="entry name" value="APOPTOSIS-INDUCING FACTOR 1, MITOCHONDRIAL"/>
    <property type="match status" value="1"/>
</dbReference>
<evidence type="ECO:0000256" key="8">
    <source>
        <dbReference type="ARBA" id="ARBA00047786"/>
    </source>
</evidence>
<dbReference type="PANTHER" id="PTHR43557">
    <property type="entry name" value="APOPTOSIS-INDUCING FACTOR 1"/>
    <property type="match status" value="1"/>
</dbReference>
<evidence type="ECO:0000256" key="6">
    <source>
        <dbReference type="ARBA" id="ARBA00023002"/>
    </source>
</evidence>
<evidence type="ECO:0000313" key="11">
    <source>
        <dbReference type="EMBL" id="NMP24172.1"/>
    </source>
</evidence>
<dbReference type="GO" id="GO:0046983">
    <property type="term" value="F:protein dimerization activity"/>
    <property type="evidence" value="ECO:0007669"/>
    <property type="project" value="InterPro"/>
</dbReference>
<gene>
    <name evidence="11" type="ORF">HIJ39_17715</name>
</gene>
<dbReference type="GO" id="GO:0033108">
    <property type="term" value="P:mitochondrial respiratory chain complex assembly"/>
    <property type="evidence" value="ECO:0007669"/>
    <property type="project" value="TreeGrafter"/>
</dbReference>
<dbReference type="Pfam" id="PF07992">
    <property type="entry name" value="Pyr_redox_2"/>
    <property type="match status" value="1"/>
</dbReference>
<dbReference type="SUPFAM" id="SSF51905">
    <property type="entry name" value="FAD/NAD(P)-binding domain"/>
    <property type="match status" value="1"/>
</dbReference>
<feature type="domain" description="Mitochondrial apoptosis-inducing factor C-terminal" evidence="10">
    <location>
        <begin position="296"/>
        <end position="336"/>
    </location>
</feature>
<evidence type="ECO:0000256" key="1">
    <source>
        <dbReference type="ARBA" id="ARBA00001974"/>
    </source>
</evidence>
<organism evidence="11 12">
    <name type="scientific">Sulfobacillus harzensis</name>
    <dbReference type="NCBI Taxonomy" id="2729629"/>
    <lineage>
        <taxon>Bacteria</taxon>
        <taxon>Bacillati</taxon>
        <taxon>Bacillota</taxon>
        <taxon>Clostridia</taxon>
        <taxon>Eubacteriales</taxon>
        <taxon>Clostridiales Family XVII. Incertae Sedis</taxon>
        <taxon>Sulfobacillus</taxon>
    </lineage>
</organism>
<dbReference type="EMBL" id="JABBVZ010000089">
    <property type="protein sequence ID" value="NMP24172.1"/>
    <property type="molecule type" value="Genomic_DNA"/>
</dbReference>
<evidence type="ECO:0000256" key="3">
    <source>
        <dbReference type="ARBA" id="ARBA00022703"/>
    </source>
</evidence>
<dbReference type="Pfam" id="PF14721">
    <property type="entry name" value="AIF_C"/>
    <property type="match status" value="1"/>
</dbReference>
<dbReference type="InterPro" id="IPR050446">
    <property type="entry name" value="FAD-oxidoreductase/Apoptosis"/>
</dbReference>
<keyword evidence="5" id="KW-0809">Transit peptide</keyword>
<dbReference type="InterPro" id="IPR016156">
    <property type="entry name" value="FAD/NAD-linked_Rdtase_dimer_sf"/>
</dbReference>
<keyword evidence="3" id="KW-0053">Apoptosis</keyword>
<keyword evidence="4" id="KW-0274">FAD</keyword>
<dbReference type="RefSeq" id="WP_169102049.1">
    <property type="nucleotide sequence ID" value="NZ_JABBVZ010000089.1"/>
</dbReference>
<dbReference type="Gene3D" id="3.50.50.60">
    <property type="entry name" value="FAD/NAD(P)-binding domain"/>
    <property type="match status" value="2"/>
</dbReference>
<feature type="domain" description="FAD/NAD(P)-binding" evidence="9">
    <location>
        <begin position="5"/>
        <end position="293"/>
    </location>
</feature>
<evidence type="ECO:0000256" key="7">
    <source>
        <dbReference type="ARBA" id="ARBA00023027"/>
    </source>
</evidence>
<keyword evidence="2" id="KW-0285">Flavoprotein</keyword>
<keyword evidence="6" id="KW-0560">Oxidoreductase</keyword>
<sequence>MKQYPYIIVGGGMTADAAVNGIRRRDRDGEILIISDEPFPPYQRPPLSKKLWLGMRMEETWLPGWQRQRGVTLLLGSAVAAIDAEARTVVLWTGAAYEYGQLLLATGGRPRTLDSGGSRVFYPGNMVEHIRLFQTLQEPTEVLVVGGGFIGSEMTAVLSSAGHSVTWLMAEREPFIDFLPDTLRSRVLQEYHAHGVALHGGQQVTGFETADSEVVAVTESGQRFQGSVAVAGLGFIPNDELARPLGLTAEKGGVKVDALLRTAQDGIWAAGDVSVLGAEGALMMHEDHAVTQGRRAGENMAGAAKPYDHLPFYYSDIYDFGYEAIGECRLTLDVVEDWVVPGEEGVVYYLMDGQVRGVLNWNVWDGVPKARDLIQSGQRWSKGELIGQIRN</sequence>
<proteinExistence type="predicted"/>
<name>A0A7Y0L751_9FIRM</name>
<evidence type="ECO:0000313" key="12">
    <source>
        <dbReference type="Proteomes" id="UP000533476"/>
    </source>
</evidence>
<dbReference type="SMART" id="SM01353">
    <property type="entry name" value="AIF_C"/>
    <property type="match status" value="1"/>
</dbReference>
<dbReference type="GO" id="GO:0012501">
    <property type="term" value="P:programmed cell death"/>
    <property type="evidence" value="ECO:0007669"/>
    <property type="project" value="TreeGrafter"/>
</dbReference>
<dbReference type="Gene3D" id="3.30.390.30">
    <property type="match status" value="1"/>
</dbReference>
<dbReference type="Proteomes" id="UP000533476">
    <property type="component" value="Unassembled WGS sequence"/>
</dbReference>
<evidence type="ECO:0000256" key="5">
    <source>
        <dbReference type="ARBA" id="ARBA00022946"/>
    </source>
</evidence>
<dbReference type="GO" id="GO:0071949">
    <property type="term" value="F:FAD binding"/>
    <property type="evidence" value="ECO:0007669"/>
    <property type="project" value="TreeGrafter"/>
</dbReference>
<dbReference type="InterPro" id="IPR029324">
    <property type="entry name" value="AIF_C"/>
</dbReference>
<comment type="catalytic activity">
    <reaction evidence="8">
        <text>A + NADH + H(+) = AH2 + NAD(+)</text>
        <dbReference type="Rhea" id="RHEA:11356"/>
        <dbReference type="ChEBI" id="CHEBI:13193"/>
        <dbReference type="ChEBI" id="CHEBI:15378"/>
        <dbReference type="ChEBI" id="CHEBI:17499"/>
        <dbReference type="ChEBI" id="CHEBI:57540"/>
        <dbReference type="ChEBI" id="CHEBI:57945"/>
    </reaction>
</comment>
<evidence type="ECO:0000259" key="10">
    <source>
        <dbReference type="Pfam" id="PF14721"/>
    </source>
</evidence>
<evidence type="ECO:0000256" key="4">
    <source>
        <dbReference type="ARBA" id="ARBA00022827"/>
    </source>
</evidence>